<evidence type="ECO:0000256" key="6">
    <source>
        <dbReference type="ARBA" id="ARBA00022703"/>
    </source>
</evidence>
<dbReference type="CDD" id="cd23809">
    <property type="entry name" value="UBCc_UBE2Z"/>
    <property type="match status" value="1"/>
</dbReference>
<keyword evidence="4" id="KW-0963">Cytoplasm</keyword>
<evidence type="ECO:0000259" key="15">
    <source>
        <dbReference type="PROSITE" id="PS50127"/>
    </source>
</evidence>
<dbReference type="InterPro" id="IPR000608">
    <property type="entry name" value="UBC"/>
</dbReference>
<dbReference type="CDD" id="cd00195">
    <property type="entry name" value="UBCc_UEV"/>
    <property type="match status" value="1"/>
</dbReference>
<dbReference type="PANTHER" id="PTHR46116:SF26">
    <property type="entry name" value="UBIQUITIN-CONJUGATING ENZYME E2 Z"/>
    <property type="match status" value="1"/>
</dbReference>
<evidence type="ECO:0000256" key="5">
    <source>
        <dbReference type="ARBA" id="ARBA00022679"/>
    </source>
</evidence>
<evidence type="ECO:0000313" key="17">
    <source>
        <dbReference type="Proteomes" id="UP001172684"/>
    </source>
</evidence>
<protein>
    <recommendedName>
        <fullName evidence="11">Ubiquitin-conjugating enzyme E2 Z</fullName>
        <ecNumber evidence="3">2.3.2.23</ecNumber>
    </recommendedName>
    <alternativeName>
        <fullName evidence="12">E2 ubiquitin-conjugating enzyme Z</fullName>
    </alternativeName>
    <alternativeName>
        <fullName evidence="14">Ubiquitin carrier protein Z</fullName>
    </alternativeName>
    <alternativeName>
        <fullName evidence="13">Ubiquitin-protein ligase Z</fullName>
    </alternativeName>
</protein>
<dbReference type="Proteomes" id="UP001172684">
    <property type="component" value="Unassembled WGS sequence"/>
</dbReference>
<dbReference type="PROSITE" id="PS50127">
    <property type="entry name" value="UBC_2"/>
    <property type="match status" value="2"/>
</dbReference>
<evidence type="ECO:0000256" key="14">
    <source>
        <dbReference type="ARBA" id="ARBA00042401"/>
    </source>
</evidence>
<proteinExistence type="predicted"/>
<gene>
    <name evidence="16" type="ORF">H2201_000683</name>
</gene>
<evidence type="ECO:0000256" key="9">
    <source>
        <dbReference type="ARBA" id="ARBA00022840"/>
    </source>
</evidence>
<keyword evidence="7" id="KW-0547">Nucleotide-binding</keyword>
<accession>A0ABQ9P408</accession>
<dbReference type="EC" id="2.3.2.23" evidence="3"/>
<keyword evidence="10" id="KW-0539">Nucleus</keyword>
<keyword evidence="6" id="KW-0053">Apoptosis</keyword>
<keyword evidence="17" id="KW-1185">Reference proteome</keyword>
<evidence type="ECO:0000256" key="8">
    <source>
        <dbReference type="ARBA" id="ARBA00022786"/>
    </source>
</evidence>
<name>A0ABQ9P408_9PEZI</name>
<reference evidence="16" key="1">
    <citation type="submission" date="2022-10" db="EMBL/GenBank/DDBJ databases">
        <title>Culturing micro-colonial fungi from biological soil crusts in the Mojave desert and describing Neophaeococcomyces mojavensis, and introducing the new genera and species Taxawa tesnikishii.</title>
        <authorList>
            <person name="Kurbessoian T."/>
            <person name="Stajich J.E."/>
        </authorList>
    </citation>
    <scope>NUCLEOTIDE SEQUENCE</scope>
    <source>
        <strain evidence="16">TK_1</strain>
    </source>
</reference>
<comment type="subcellular location">
    <subcellularLocation>
        <location evidence="2">Cytoplasm</location>
    </subcellularLocation>
    <subcellularLocation>
        <location evidence="1">Nucleus</location>
    </subcellularLocation>
</comment>
<comment type="caution">
    <text evidence="16">The sequence shown here is derived from an EMBL/GenBank/DDBJ whole genome shotgun (WGS) entry which is preliminary data.</text>
</comment>
<dbReference type="EMBL" id="JAPDRL010000003">
    <property type="protein sequence ID" value="KAJ9669331.1"/>
    <property type="molecule type" value="Genomic_DNA"/>
</dbReference>
<evidence type="ECO:0000256" key="11">
    <source>
        <dbReference type="ARBA" id="ARBA00039894"/>
    </source>
</evidence>
<evidence type="ECO:0000256" key="3">
    <source>
        <dbReference type="ARBA" id="ARBA00012486"/>
    </source>
</evidence>
<evidence type="ECO:0000256" key="12">
    <source>
        <dbReference type="ARBA" id="ARBA00041798"/>
    </source>
</evidence>
<keyword evidence="5" id="KW-0808">Transferase</keyword>
<dbReference type="InterPro" id="IPR016135">
    <property type="entry name" value="UBQ-conjugating_enzyme/RWD"/>
</dbReference>
<feature type="domain" description="UBC core" evidence="15">
    <location>
        <begin position="290"/>
        <end position="439"/>
    </location>
</feature>
<evidence type="ECO:0000256" key="1">
    <source>
        <dbReference type="ARBA" id="ARBA00004123"/>
    </source>
</evidence>
<dbReference type="PANTHER" id="PTHR46116">
    <property type="entry name" value="(E3-INDEPENDENT) E2 UBIQUITIN-CONJUGATING ENZYME"/>
    <property type="match status" value="1"/>
</dbReference>
<evidence type="ECO:0000256" key="13">
    <source>
        <dbReference type="ARBA" id="ARBA00042316"/>
    </source>
</evidence>
<dbReference type="SMART" id="SM00212">
    <property type="entry name" value="UBCc"/>
    <property type="match status" value="2"/>
</dbReference>
<dbReference type="Pfam" id="PF00179">
    <property type="entry name" value="UQ_con"/>
    <property type="match status" value="2"/>
</dbReference>
<evidence type="ECO:0000256" key="7">
    <source>
        <dbReference type="ARBA" id="ARBA00022741"/>
    </source>
</evidence>
<organism evidence="16 17">
    <name type="scientific">Coniosporium apollinis</name>
    <dbReference type="NCBI Taxonomy" id="61459"/>
    <lineage>
        <taxon>Eukaryota</taxon>
        <taxon>Fungi</taxon>
        <taxon>Dikarya</taxon>
        <taxon>Ascomycota</taxon>
        <taxon>Pezizomycotina</taxon>
        <taxon>Dothideomycetes</taxon>
        <taxon>Dothideomycetes incertae sedis</taxon>
        <taxon>Coniosporium</taxon>
    </lineage>
</organism>
<evidence type="ECO:0000256" key="2">
    <source>
        <dbReference type="ARBA" id="ARBA00004496"/>
    </source>
</evidence>
<evidence type="ECO:0000313" key="16">
    <source>
        <dbReference type="EMBL" id="KAJ9669331.1"/>
    </source>
</evidence>
<feature type="domain" description="UBC core" evidence="15">
    <location>
        <begin position="4"/>
        <end position="164"/>
    </location>
</feature>
<sequence length="439" mass="50947">MSNQSILRITRELSDIQKGSDLSIAVACRDIDVRHVRALIVGPPDTPYEFGFFEFSVKFPRDYPTKPPTVQAITTNGGRTRFNPNIYAGGKVCLSILGTWRGERNEEWSSAQGLESILLSIQSLMSSNPYENEPGYETLNGDSDKKHQKAYVQKIRHETIRISVVERLEEYLRINRFEAAGVEVYTAQEASDSGSYDMPFEPFRDLCKRRFLWYYHSYLHAIEEESKDVKDGSEFQRMPFEGAGNIMEGTFRYAELRKRLDVIRKRLDMETDQWAKDGLMAVQKELSIANTLERQFEQTVEWFKNNDSVALDLELVDKNPFVWQLVLFGRPMTNLDGGMFRMKLHMSTRFPEEQPRVRFETPIFHQRVSKDGVLCYFPPKPDDLKSHIQAIVEAIEEEEPAYDPRTIVNSEAATLFWGSKDDKKLYNRRLRRSVQESTE</sequence>
<keyword evidence="9" id="KW-0067">ATP-binding</keyword>
<evidence type="ECO:0000256" key="10">
    <source>
        <dbReference type="ARBA" id="ARBA00023242"/>
    </source>
</evidence>
<dbReference type="SUPFAM" id="SSF54495">
    <property type="entry name" value="UBC-like"/>
    <property type="match status" value="2"/>
</dbReference>
<dbReference type="Gene3D" id="3.10.110.10">
    <property type="entry name" value="Ubiquitin Conjugating Enzyme"/>
    <property type="match status" value="2"/>
</dbReference>
<keyword evidence="8" id="KW-0833">Ubl conjugation pathway</keyword>
<evidence type="ECO:0000256" key="4">
    <source>
        <dbReference type="ARBA" id="ARBA00022490"/>
    </source>
</evidence>